<gene>
    <name evidence="2" type="ORF">BC793_13857</name>
</gene>
<sequence length="409" mass="43023">MTADRLTELLEDSSAEVAPPSFAATAWATARRVRRRRQVLASVAAFAAVVAVTVPLRDRGGDDIVPAPPAQSAPASAAPAGVDVMPAKPVQRALPGLPVNFAIPADAAKLSQHPVEQAVAVVQDHAGESADQSMRPLHVIDAAGRWTRVDVGDLVRTHDEGGNQAEPLRSTALSPDGRRIAVPQPEALVVIDLPAAKAHRIPLPGLNEQVMWWGDETVFVGQESTGVTRVDWASGVVSPEPAAMSAWIGGGSPVAAADIADLITAGEDRRVRVWRPGDATPVREVPVDFVTVRPEGYAVSEWYGAAMPDGAGRVAAAAWGDRVPPGGPGNYGGVQMLTVVDTTTGRVDRLLDLGTTRSKSCCEVLGWIDDQTLLAHTDLEGLITWNTRTGEITRVTTGPVAATVSVRPR</sequence>
<keyword evidence="1" id="KW-0472">Membrane</keyword>
<name>A0A316EKE7_9ACTN</name>
<keyword evidence="1" id="KW-1133">Transmembrane helix</keyword>
<keyword evidence="3" id="KW-1185">Reference proteome</keyword>
<feature type="transmembrane region" description="Helical" evidence="1">
    <location>
        <begin position="39"/>
        <end position="56"/>
    </location>
</feature>
<evidence type="ECO:0008006" key="4">
    <source>
        <dbReference type="Google" id="ProtNLM"/>
    </source>
</evidence>
<evidence type="ECO:0000256" key="1">
    <source>
        <dbReference type="SAM" id="Phobius"/>
    </source>
</evidence>
<protein>
    <recommendedName>
        <fullName evidence="4">WD40 repeat protein</fullName>
    </recommendedName>
</protein>
<dbReference type="AlphaFoldDB" id="A0A316EKE7"/>
<evidence type="ECO:0000313" key="3">
    <source>
        <dbReference type="Proteomes" id="UP000245697"/>
    </source>
</evidence>
<dbReference type="RefSeq" id="WP_109602566.1">
    <property type="nucleotide sequence ID" value="NZ_BONA01000097.1"/>
</dbReference>
<accession>A0A316EKE7</accession>
<comment type="caution">
    <text evidence="2">The sequence shown here is derived from an EMBL/GenBank/DDBJ whole genome shotgun (WGS) entry which is preliminary data.</text>
</comment>
<keyword evidence="1" id="KW-0812">Transmembrane</keyword>
<organism evidence="2 3">
    <name type="scientific">Actinoplanes xinjiangensis</name>
    <dbReference type="NCBI Taxonomy" id="512350"/>
    <lineage>
        <taxon>Bacteria</taxon>
        <taxon>Bacillati</taxon>
        <taxon>Actinomycetota</taxon>
        <taxon>Actinomycetes</taxon>
        <taxon>Micromonosporales</taxon>
        <taxon>Micromonosporaceae</taxon>
        <taxon>Actinoplanes</taxon>
    </lineage>
</organism>
<dbReference type="OrthoDB" id="4855658at2"/>
<dbReference type="SUPFAM" id="SSF50969">
    <property type="entry name" value="YVTN repeat-like/Quinoprotein amine dehydrogenase"/>
    <property type="match status" value="1"/>
</dbReference>
<evidence type="ECO:0000313" key="2">
    <source>
        <dbReference type="EMBL" id="PWK30496.1"/>
    </source>
</evidence>
<reference evidence="2 3" key="1">
    <citation type="submission" date="2018-05" db="EMBL/GenBank/DDBJ databases">
        <title>Genomic Encyclopedia of Archaeal and Bacterial Type Strains, Phase II (KMG-II): from individual species to whole genera.</title>
        <authorList>
            <person name="Goeker M."/>
        </authorList>
    </citation>
    <scope>NUCLEOTIDE SEQUENCE [LARGE SCALE GENOMIC DNA]</scope>
    <source>
        <strain evidence="2 3">DSM 45184</strain>
    </source>
</reference>
<dbReference type="InterPro" id="IPR011044">
    <property type="entry name" value="Quino_amine_DH_bsu"/>
</dbReference>
<proteinExistence type="predicted"/>
<dbReference type="EMBL" id="QGGR01000038">
    <property type="protein sequence ID" value="PWK30496.1"/>
    <property type="molecule type" value="Genomic_DNA"/>
</dbReference>
<dbReference type="Proteomes" id="UP000245697">
    <property type="component" value="Unassembled WGS sequence"/>
</dbReference>